<dbReference type="PANTHER" id="PTHR47890:SF1">
    <property type="entry name" value="LD24308P"/>
    <property type="match status" value="1"/>
</dbReference>
<dbReference type="InterPro" id="IPR032062">
    <property type="entry name" value="DUF4803"/>
</dbReference>
<name>A0A026WP74_OOCBI</name>
<organism evidence="2 4">
    <name type="scientific">Ooceraea biroi</name>
    <name type="common">Clonal raider ant</name>
    <name type="synonym">Cerapachys biroi</name>
    <dbReference type="NCBI Taxonomy" id="2015173"/>
    <lineage>
        <taxon>Eukaryota</taxon>
        <taxon>Metazoa</taxon>
        <taxon>Ecdysozoa</taxon>
        <taxon>Arthropoda</taxon>
        <taxon>Hexapoda</taxon>
        <taxon>Insecta</taxon>
        <taxon>Pterygota</taxon>
        <taxon>Neoptera</taxon>
        <taxon>Endopterygota</taxon>
        <taxon>Hymenoptera</taxon>
        <taxon>Apocrita</taxon>
        <taxon>Aculeata</taxon>
        <taxon>Formicoidea</taxon>
        <taxon>Formicidae</taxon>
        <taxon>Dorylinae</taxon>
        <taxon>Ooceraea</taxon>
    </lineage>
</organism>
<dbReference type="OrthoDB" id="6366357at2759"/>
<keyword evidence="4" id="KW-1185">Reference proteome</keyword>
<dbReference type="Proteomes" id="UP000279307">
    <property type="component" value="Chromosome 1"/>
</dbReference>
<feature type="signal peptide" evidence="1">
    <location>
        <begin position="1"/>
        <end position="22"/>
    </location>
</feature>
<evidence type="ECO:0000313" key="4">
    <source>
        <dbReference type="Proteomes" id="UP000053097"/>
    </source>
</evidence>
<dbReference type="Pfam" id="PF16061">
    <property type="entry name" value="DUF4803"/>
    <property type="match status" value="1"/>
</dbReference>
<reference evidence="3 5" key="2">
    <citation type="journal article" date="2018" name="Genome Res.">
        <title>The genomic architecture and molecular evolution of ant odorant receptors.</title>
        <authorList>
            <person name="McKenzie S.K."/>
            <person name="Kronauer D.J.C."/>
        </authorList>
    </citation>
    <scope>NUCLEOTIDE SEQUENCE [LARGE SCALE GENOMIC DNA]</scope>
    <source>
        <strain evidence="3">Clonal line C1</strain>
    </source>
</reference>
<protein>
    <submittedName>
        <fullName evidence="2">Uncharacterized protein</fullName>
    </submittedName>
</protein>
<evidence type="ECO:0000313" key="3">
    <source>
        <dbReference type="EMBL" id="RLU26483.1"/>
    </source>
</evidence>
<dbReference type="OMA" id="CGYYKSA"/>
<reference evidence="2 4" key="1">
    <citation type="journal article" date="2014" name="Curr. Biol.">
        <title>The genome of the clonal raider ant Cerapachys biroi.</title>
        <authorList>
            <person name="Oxley P.R."/>
            <person name="Ji L."/>
            <person name="Fetter-Pruneda I."/>
            <person name="McKenzie S.K."/>
            <person name="Li C."/>
            <person name="Hu H."/>
            <person name="Zhang G."/>
            <person name="Kronauer D.J."/>
        </authorList>
    </citation>
    <scope>NUCLEOTIDE SEQUENCE [LARGE SCALE GENOMIC DNA]</scope>
</reference>
<sequence length="671" mass="77792">MAKFELVVTPFLVLMLINASYGFDVGLNDALDLLRLGRETVVEAMESWEMIRPRGPGEKDNGSDYLFIKRMERELRQHIDRVSKKIDVYQERMEIKTDTILAQLLLRLPLQRRLDDSLRELDHYVGQVNGLFNTFEMYTNNSDRYEKYTIVQFAKSCVSPRLGELPDVLKSIHRLLVPSEQQMYNRSVLVLLAGQMQEASNQMCNDMQSPQQLLYNLYNTVALTEIKGYTMIQFSYMILRLYNEGNNFNEEIQTLKTQYATRTSETLRAVKTAMAFAPRDIWKCDPSVHKLDETYTELKQLFQGYIVNEVDLNSDNTCKENCAYYAYTKVYGCYQSQFCARQRYCNGKILHCEYIDSDMWICPSDRDSNRRYEYIEYENGLTYGKKDTCNRGTTKVDSWWRWLFWHCSYCFCYCDDHNSSSERYFSLRSVTSDVLNNKVITGMRLRKVNQIIQIQIQEGQLLPRGTIKKSTIEWKPSDHFSVMDANVRNGVDYHKIVWEKRALDLDDLVPPQDHLLTGIRFRMVGSRLNLEIMVTPFNFTTGLLIQPEEKSFWYSNDVTERTELTFTEPDVPIYDVLPNVPDSTKNQYLNFAPSDRRKDAAQSTIPFLDIQPIIPNPPVPLAGAGVFHKGRKGSGGFVALKLITYDFAPHLQVDLPPAPPVLEASNEVKAE</sequence>
<keyword evidence="1" id="KW-0732">Signal</keyword>
<dbReference type="AlphaFoldDB" id="A0A026WP74"/>
<dbReference type="Proteomes" id="UP000053097">
    <property type="component" value="Unassembled WGS sequence"/>
</dbReference>
<dbReference type="STRING" id="2015173.A0A026WP74"/>
<dbReference type="PANTHER" id="PTHR47890">
    <property type="entry name" value="LD24308P"/>
    <property type="match status" value="1"/>
</dbReference>
<evidence type="ECO:0000256" key="1">
    <source>
        <dbReference type="SAM" id="SignalP"/>
    </source>
</evidence>
<proteinExistence type="predicted"/>
<dbReference type="EMBL" id="KK107154">
    <property type="protein sequence ID" value="EZA56899.1"/>
    <property type="molecule type" value="Genomic_DNA"/>
</dbReference>
<accession>A0A026WP74</accession>
<feature type="chain" id="PRO_5036289080" evidence="1">
    <location>
        <begin position="23"/>
        <end position="671"/>
    </location>
</feature>
<evidence type="ECO:0000313" key="2">
    <source>
        <dbReference type="EMBL" id="EZA56899.1"/>
    </source>
</evidence>
<evidence type="ECO:0000313" key="5">
    <source>
        <dbReference type="Proteomes" id="UP000279307"/>
    </source>
</evidence>
<dbReference type="EMBL" id="QOIP01000001">
    <property type="protein sequence ID" value="RLU26483.1"/>
    <property type="molecule type" value="Genomic_DNA"/>
</dbReference>
<gene>
    <name evidence="3" type="ORF">DMN91_000279</name>
    <name evidence="2" type="ORF">X777_02750</name>
</gene>
<reference evidence="3" key="3">
    <citation type="submission" date="2018-07" db="EMBL/GenBank/DDBJ databases">
        <authorList>
            <person name="Mckenzie S.K."/>
            <person name="Kronauer D.J.C."/>
        </authorList>
    </citation>
    <scope>NUCLEOTIDE SEQUENCE</scope>
    <source>
        <strain evidence="3">Clonal line C1</strain>
    </source>
</reference>